<dbReference type="AlphaFoldDB" id="D5UFK1"/>
<sequence length="130" mass="13561">MILMTREGAGVVITPDALEAALRERYGDELHVVRETTARGTALNVGVLAGSFLPILNLSDTMTGLAIQGSWEEGAEIAAVVRRALPEGSPALVLLDDTGAGYADVPFGSTPESVAAGWKDISNYPGYTEG</sequence>
<protein>
    <submittedName>
        <fullName evidence="1">Uncharacterized protein</fullName>
    </submittedName>
</protein>
<organism evidence="1 2">
    <name type="scientific">Cellulomonas flavigena (strain ATCC 482 / DSM 20109 / BCRC 11376 / JCM 18109 / NBRC 3775 / NCIMB 8073 / NRS 134)</name>
    <dbReference type="NCBI Taxonomy" id="446466"/>
    <lineage>
        <taxon>Bacteria</taxon>
        <taxon>Bacillati</taxon>
        <taxon>Actinomycetota</taxon>
        <taxon>Actinomycetes</taxon>
        <taxon>Micrococcales</taxon>
        <taxon>Cellulomonadaceae</taxon>
        <taxon>Cellulomonas</taxon>
    </lineage>
</organism>
<evidence type="ECO:0000313" key="2">
    <source>
        <dbReference type="Proteomes" id="UP000000849"/>
    </source>
</evidence>
<evidence type="ECO:0000313" key="1">
    <source>
        <dbReference type="EMBL" id="ADG72960.1"/>
    </source>
</evidence>
<keyword evidence="2" id="KW-1185">Reference proteome</keyword>
<gene>
    <name evidence="1" type="ordered locus">Cfla_0040</name>
</gene>
<name>D5UFK1_CELFN</name>
<reference evidence="1 2" key="1">
    <citation type="journal article" date="2010" name="Stand. Genomic Sci.">
        <title>Complete genome sequence of Cellulomonas flavigena type strain (134).</title>
        <authorList>
            <person name="Abt B."/>
            <person name="Foster B."/>
            <person name="Lapidus A."/>
            <person name="Clum A."/>
            <person name="Sun H."/>
            <person name="Pukall R."/>
            <person name="Lucas S."/>
            <person name="Glavina Del Rio T."/>
            <person name="Nolan M."/>
            <person name="Tice H."/>
            <person name="Cheng J.F."/>
            <person name="Pitluck S."/>
            <person name="Liolios K."/>
            <person name="Ivanova N."/>
            <person name="Mavromatis K."/>
            <person name="Ovchinnikova G."/>
            <person name="Pati A."/>
            <person name="Goodwin L."/>
            <person name="Chen A."/>
            <person name="Palaniappan K."/>
            <person name="Land M."/>
            <person name="Hauser L."/>
            <person name="Chang Y.J."/>
            <person name="Jeffries C.D."/>
            <person name="Rohde M."/>
            <person name="Goker M."/>
            <person name="Woyke T."/>
            <person name="Bristow J."/>
            <person name="Eisen J.A."/>
            <person name="Markowitz V."/>
            <person name="Hugenholtz P."/>
            <person name="Kyrpides N.C."/>
            <person name="Klenk H.P."/>
        </authorList>
    </citation>
    <scope>NUCLEOTIDE SEQUENCE [LARGE SCALE GENOMIC DNA]</scope>
    <source>
        <strain evidence="2">ATCC 482 / DSM 20109 / BCRC 11376 / JCM 18109 / NBRC 3775 / NCIMB 8073 / NRS 134</strain>
    </source>
</reference>
<dbReference type="HOGENOM" id="CLU_1934274_0_0_11"/>
<proteinExistence type="predicted"/>
<dbReference type="EMBL" id="CP001964">
    <property type="protein sequence ID" value="ADG72960.1"/>
    <property type="molecule type" value="Genomic_DNA"/>
</dbReference>
<accession>D5UFK1</accession>
<dbReference type="KEGG" id="cfl:Cfla_0040"/>
<dbReference type="Proteomes" id="UP000000849">
    <property type="component" value="Chromosome"/>
</dbReference>